<keyword evidence="2" id="KW-1185">Reference proteome</keyword>
<evidence type="ECO:0000313" key="2">
    <source>
        <dbReference type="Proteomes" id="UP000645390"/>
    </source>
</evidence>
<organism evidence="1 2">
    <name type="scientific">Pedobacter mendelii</name>
    <dbReference type="NCBI Taxonomy" id="1908240"/>
    <lineage>
        <taxon>Bacteria</taxon>
        <taxon>Pseudomonadati</taxon>
        <taxon>Bacteroidota</taxon>
        <taxon>Sphingobacteriia</taxon>
        <taxon>Sphingobacteriales</taxon>
        <taxon>Sphingobacteriaceae</taxon>
        <taxon>Pedobacter</taxon>
    </lineage>
</organism>
<evidence type="ECO:0000313" key="1">
    <source>
        <dbReference type="EMBL" id="GGI22759.1"/>
    </source>
</evidence>
<name>A0ABQ2BE60_9SPHI</name>
<dbReference type="Proteomes" id="UP000645390">
    <property type="component" value="Unassembled WGS sequence"/>
</dbReference>
<accession>A0ABQ2BE60</accession>
<dbReference type="RefSeq" id="WP_378957962.1">
    <property type="nucleotide sequence ID" value="NZ_JBHSBX010000015.1"/>
</dbReference>
<reference evidence="2" key="1">
    <citation type="journal article" date="2019" name="Int. J. Syst. Evol. Microbiol.">
        <title>The Global Catalogue of Microorganisms (GCM) 10K type strain sequencing project: providing services to taxonomists for standard genome sequencing and annotation.</title>
        <authorList>
            <consortium name="The Broad Institute Genomics Platform"/>
            <consortium name="The Broad Institute Genome Sequencing Center for Infectious Disease"/>
            <person name="Wu L."/>
            <person name="Ma J."/>
        </authorList>
    </citation>
    <scope>NUCLEOTIDE SEQUENCE [LARGE SCALE GENOMIC DNA]</scope>
    <source>
        <strain evidence="2">CCM 8939</strain>
    </source>
</reference>
<gene>
    <name evidence="1" type="ORF">GCM10008119_04250</name>
</gene>
<dbReference type="PROSITE" id="PS51257">
    <property type="entry name" value="PROKAR_LIPOPROTEIN"/>
    <property type="match status" value="1"/>
</dbReference>
<protein>
    <recommendedName>
        <fullName evidence="3">Lipoprotein</fullName>
    </recommendedName>
</protein>
<dbReference type="EMBL" id="BMDJ01000001">
    <property type="protein sequence ID" value="GGI22759.1"/>
    <property type="molecule type" value="Genomic_DNA"/>
</dbReference>
<sequence length="234" mass="28507">MRFSVSLLFYLYLKMKNILTLSILLVILVSCKTKDKKEKEIYDFLNHTANKFDKSKYELVNLNLYDTVYVTDYHSIKMTNSFIEYSEDETPVTVDTTASNYNADFYKDMDWLYQPFSRKLHEYIREDNVNYTDFNSTPNIFLNAIVNESYSDFRQKFIYENKFQKKLVEELSAYEKFKNLKSRDSIYKYIDIEKKKDKEIFGFIYYGLYRINNELYKMKFFFDKNEKLIEYEEL</sequence>
<comment type="caution">
    <text evidence="1">The sequence shown here is derived from an EMBL/GenBank/DDBJ whole genome shotgun (WGS) entry which is preliminary data.</text>
</comment>
<proteinExistence type="predicted"/>
<evidence type="ECO:0008006" key="3">
    <source>
        <dbReference type="Google" id="ProtNLM"/>
    </source>
</evidence>